<proteinExistence type="predicted"/>
<name>A0ABN7X4N3_GIGMA</name>
<protein>
    <submittedName>
        <fullName evidence="1">30567_t:CDS:1</fullName>
    </submittedName>
</protein>
<comment type="caution">
    <text evidence="1">The sequence shown here is derived from an EMBL/GenBank/DDBJ whole genome shotgun (WGS) entry which is preliminary data.</text>
</comment>
<accession>A0ABN7X4N3</accession>
<dbReference type="EMBL" id="CAJVQB010086110">
    <property type="protein sequence ID" value="CAG8847073.1"/>
    <property type="molecule type" value="Genomic_DNA"/>
</dbReference>
<reference evidence="1 2" key="1">
    <citation type="submission" date="2021-06" db="EMBL/GenBank/DDBJ databases">
        <authorList>
            <person name="Kallberg Y."/>
            <person name="Tangrot J."/>
            <person name="Rosling A."/>
        </authorList>
    </citation>
    <scope>NUCLEOTIDE SEQUENCE [LARGE SCALE GENOMIC DNA]</scope>
    <source>
        <strain evidence="1 2">120-4 pot B 10/14</strain>
    </source>
</reference>
<gene>
    <name evidence="1" type="ORF">GMARGA_LOCUS38481</name>
</gene>
<dbReference type="Proteomes" id="UP000789901">
    <property type="component" value="Unassembled WGS sequence"/>
</dbReference>
<feature type="non-terminal residue" evidence="1">
    <location>
        <position position="118"/>
    </location>
</feature>
<keyword evidence="2" id="KW-1185">Reference proteome</keyword>
<feature type="non-terminal residue" evidence="1">
    <location>
        <position position="1"/>
    </location>
</feature>
<evidence type="ECO:0000313" key="2">
    <source>
        <dbReference type="Proteomes" id="UP000789901"/>
    </source>
</evidence>
<evidence type="ECO:0000313" key="1">
    <source>
        <dbReference type="EMBL" id="CAG8847073.1"/>
    </source>
</evidence>
<sequence length="118" mass="14430">YQTWQLEIGLGYDSAMKHELDFDCDSDSVMNYEPAMDYEQAIVYEKAYSLMSLFLKRIFEKIKKKVSKLQQIRKERKQIVDNNIKMSQHLFEDYDCYYANNHERDKRYTTQKYNFTYN</sequence>
<organism evidence="1 2">
    <name type="scientific">Gigaspora margarita</name>
    <dbReference type="NCBI Taxonomy" id="4874"/>
    <lineage>
        <taxon>Eukaryota</taxon>
        <taxon>Fungi</taxon>
        <taxon>Fungi incertae sedis</taxon>
        <taxon>Mucoromycota</taxon>
        <taxon>Glomeromycotina</taxon>
        <taxon>Glomeromycetes</taxon>
        <taxon>Diversisporales</taxon>
        <taxon>Gigasporaceae</taxon>
        <taxon>Gigaspora</taxon>
    </lineage>
</organism>